<dbReference type="RefSeq" id="WP_377547995.1">
    <property type="nucleotide sequence ID" value="NZ_JBHSBN010000013.1"/>
</dbReference>
<dbReference type="InterPro" id="IPR038257">
    <property type="entry name" value="CRISPR-assoc_Cas3_HD_sf"/>
</dbReference>
<dbReference type="PANTHER" id="PTHR47963">
    <property type="entry name" value="DEAD-BOX ATP-DEPENDENT RNA HELICASE 47, MITOCHONDRIAL"/>
    <property type="match status" value="1"/>
</dbReference>
<keyword evidence="4" id="KW-0479">Metal-binding</keyword>
<dbReference type="InterPro" id="IPR011545">
    <property type="entry name" value="DEAD/DEAH_box_helicase_dom"/>
</dbReference>
<protein>
    <submittedName>
        <fullName evidence="12">CRISPR-associated helicase Cas3</fullName>
    </submittedName>
</protein>
<dbReference type="InterPro" id="IPR014001">
    <property type="entry name" value="Helicase_ATP-bd"/>
</dbReference>
<evidence type="ECO:0000256" key="6">
    <source>
        <dbReference type="ARBA" id="ARBA00022801"/>
    </source>
</evidence>
<dbReference type="NCBIfam" id="TIGR01587">
    <property type="entry name" value="cas3_core"/>
    <property type="match status" value="1"/>
</dbReference>
<proteinExistence type="inferred from homology"/>
<sequence length="756" mass="82205">MSDDGSLWAHSPSDGGQWHALEDHLRGTAELARRFAAPFGGGELAYWLGALHDVGKASCAWQEGLKTAAQAGGPVGIDHKALGSRIAFEHGLAGFALGIYGHHGGLIDGPTFGNVLKKRIAKSPGNIASAEAALADLLPDLPADLRDAVPEHWRSDPLVGEMALRLCYSALVDADWLDTEAHFRDLGAPRIRDDADFDRIYKIFEQRRSEALGLRAAALVDAIRERVYAECIAAAEQPPGVFRLPAPTGSGKTLAGAGFALRHAQLHGHRRVIVAVPFLTITEQNAAVYRQLLDEDSGDPTVLEHHSQANFDDGAAGRWGRLAAENWDAPFVVTTFVRLFESLFARKPAAMRRVHRLAGAVIVLDEVQALPHNMLAPILDGLRLLVRHFGTTVVLSSATQPAFGALKEFAELEPVDLVTDSAGLVDQLRRVRYEWLLEPAPTLAQIAERAVDENSAMVVVNTTADAQAVFDAWRDVVPEGVAWHLSTRMCPVHRQRTLAEVRRRLLSGRPVLLVSTQLIEAGVDVDFPVVFRAVAPADSLLQAAGRANRDGKLPQPGRVVVFAPADGGQPPAYKTLVGDAARFFGPDKADPDNVEALQSYYRTVYQTLNLADREHLGQRIQQSRQRWEFQTVAEGPLISSTGLARDRKQAFRLISDEGISVVTPQGAENVAERASVEALISDTRNAPVPDLRVLRRLQPYTTNLHPSVLRRPGVRALMRPILGGAEVKVGSLVEWLGDYDAHTGIAIDPDVEGFVL</sequence>
<dbReference type="PANTHER" id="PTHR47963:SF9">
    <property type="entry name" value="CRISPR-ASSOCIATED ENDONUCLEASE_HELICASE CAS3"/>
    <property type="match status" value="1"/>
</dbReference>
<gene>
    <name evidence="12" type="primary">cas3</name>
    <name evidence="12" type="ORF">ACFOX0_19765</name>
</gene>
<dbReference type="Pfam" id="PF22590">
    <property type="entry name" value="Cas3-like_C_2"/>
    <property type="match status" value="1"/>
</dbReference>
<dbReference type="Gene3D" id="1.10.3210.30">
    <property type="match status" value="1"/>
</dbReference>
<evidence type="ECO:0000256" key="2">
    <source>
        <dbReference type="ARBA" id="ARBA00009046"/>
    </source>
</evidence>
<evidence type="ECO:0000256" key="4">
    <source>
        <dbReference type="ARBA" id="ARBA00022723"/>
    </source>
</evidence>
<evidence type="ECO:0000259" key="11">
    <source>
        <dbReference type="PROSITE" id="PS51643"/>
    </source>
</evidence>
<feature type="domain" description="Helicase ATP-binding" evidence="10">
    <location>
        <begin position="233"/>
        <end position="418"/>
    </location>
</feature>
<dbReference type="SMART" id="SM00487">
    <property type="entry name" value="DEXDc"/>
    <property type="match status" value="1"/>
</dbReference>
<dbReference type="Pfam" id="PF00270">
    <property type="entry name" value="DEAD"/>
    <property type="match status" value="1"/>
</dbReference>
<dbReference type="InterPro" id="IPR006474">
    <property type="entry name" value="Helicase_Cas3_CRISPR-ass_core"/>
</dbReference>
<comment type="similarity">
    <text evidence="1">In the N-terminal section; belongs to the CRISPR-associated nuclease Cas3-HD family.</text>
</comment>
<evidence type="ECO:0000256" key="7">
    <source>
        <dbReference type="ARBA" id="ARBA00022806"/>
    </source>
</evidence>
<dbReference type="EMBL" id="JBHSBN010000013">
    <property type="protein sequence ID" value="MFC4108156.1"/>
    <property type="molecule type" value="Genomic_DNA"/>
</dbReference>
<keyword evidence="3" id="KW-0540">Nuclease</keyword>
<evidence type="ECO:0000259" key="10">
    <source>
        <dbReference type="PROSITE" id="PS51192"/>
    </source>
</evidence>
<dbReference type="PROSITE" id="PS51192">
    <property type="entry name" value="HELICASE_ATP_BIND_1"/>
    <property type="match status" value="1"/>
</dbReference>
<organism evidence="12 13">
    <name type="scientific">Micromonospora zhanjiangensis</name>
    <dbReference type="NCBI Taxonomy" id="1522057"/>
    <lineage>
        <taxon>Bacteria</taxon>
        <taxon>Bacillati</taxon>
        <taxon>Actinomycetota</taxon>
        <taxon>Actinomycetes</taxon>
        <taxon>Micromonosporales</taxon>
        <taxon>Micromonosporaceae</taxon>
        <taxon>Micromonospora</taxon>
    </lineage>
</organism>
<keyword evidence="7" id="KW-0347">Helicase</keyword>
<evidence type="ECO:0000313" key="12">
    <source>
        <dbReference type="EMBL" id="MFC4108156.1"/>
    </source>
</evidence>
<dbReference type="InterPro" id="IPR027417">
    <property type="entry name" value="P-loop_NTPase"/>
</dbReference>
<accession>A0ABV8KPT5</accession>
<evidence type="ECO:0000256" key="9">
    <source>
        <dbReference type="ARBA" id="ARBA00023118"/>
    </source>
</evidence>
<dbReference type="CDD" id="cd09641">
    <property type="entry name" value="Cas3''_I"/>
    <property type="match status" value="1"/>
</dbReference>
<keyword evidence="13" id="KW-1185">Reference proteome</keyword>
<dbReference type="InterPro" id="IPR054712">
    <property type="entry name" value="Cas3-like_dom"/>
</dbReference>
<feature type="domain" description="HD Cas3-type" evidence="11">
    <location>
        <begin position="14"/>
        <end position="177"/>
    </location>
</feature>
<comment type="similarity">
    <text evidence="2">In the central section; belongs to the CRISPR-associated helicase Cas3 family.</text>
</comment>
<evidence type="ECO:0000313" key="13">
    <source>
        <dbReference type="Proteomes" id="UP001595868"/>
    </source>
</evidence>
<keyword evidence="8" id="KW-0067">ATP-binding</keyword>
<dbReference type="InterPro" id="IPR050547">
    <property type="entry name" value="DEAD_box_RNA_helicases"/>
</dbReference>
<dbReference type="InterPro" id="IPR006483">
    <property type="entry name" value="CRISPR-assoc_Cas3_HD"/>
</dbReference>
<dbReference type="Proteomes" id="UP001595868">
    <property type="component" value="Unassembled WGS sequence"/>
</dbReference>
<reference evidence="13" key="1">
    <citation type="journal article" date="2019" name="Int. J. Syst. Evol. Microbiol.">
        <title>The Global Catalogue of Microorganisms (GCM) 10K type strain sequencing project: providing services to taxonomists for standard genome sequencing and annotation.</title>
        <authorList>
            <consortium name="The Broad Institute Genomics Platform"/>
            <consortium name="The Broad Institute Genome Sequencing Center for Infectious Disease"/>
            <person name="Wu L."/>
            <person name="Ma J."/>
        </authorList>
    </citation>
    <scope>NUCLEOTIDE SEQUENCE [LARGE SCALE GENOMIC DNA]</scope>
    <source>
        <strain evidence="13">2902at01</strain>
    </source>
</reference>
<dbReference type="SUPFAM" id="SSF109604">
    <property type="entry name" value="HD-domain/PDEase-like"/>
    <property type="match status" value="1"/>
</dbReference>
<evidence type="ECO:0000256" key="3">
    <source>
        <dbReference type="ARBA" id="ARBA00022722"/>
    </source>
</evidence>
<evidence type="ECO:0000256" key="1">
    <source>
        <dbReference type="ARBA" id="ARBA00006847"/>
    </source>
</evidence>
<dbReference type="SUPFAM" id="SSF52540">
    <property type="entry name" value="P-loop containing nucleoside triphosphate hydrolases"/>
    <property type="match status" value="1"/>
</dbReference>
<evidence type="ECO:0000256" key="5">
    <source>
        <dbReference type="ARBA" id="ARBA00022741"/>
    </source>
</evidence>
<name>A0ABV8KPT5_9ACTN</name>
<keyword evidence="6" id="KW-0378">Hydrolase</keyword>
<dbReference type="PROSITE" id="PS51643">
    <property type="entry name" value="HD_CAS3"/>
    <property type="match status" value="1"/>
</dbReference>
<comment type="caution">
    <text evidence="12">The sequence shown here is derived from an EMBL/GenBank/DDBJ whole genome shotgun (WGS) entry which is preliminary data.</text>
</comment>
<keyword evidence="9" id="KW-0051">Antiviral defense</keyword>
<dbReference type="CDD" id="cd17930">
    <property type="entry name" value="DEXHc_cas3"/>
    <property type="match status" value="1"/>
</dbReference>
<dbReference type="Gene3D" id="3.40.50.300">
    <property type="entry name" value="P-loop containing nucleotide triphosphate hydrolases"/>
    <property type="match status" value="2"/>
</dbReference>
<evidence type="ECO:0000256" key="8">
    <source>
        <dbReference type="ARBA" id="ARBA00022840"/>
    </source>
</evidence>
<dbReference type="NCBIfam" id="TIGR01596">
    <property type="entry name" value="cas3_HD"/>
    <property type="match status" value="1"/>
</dbReference>
<keyword evidence="5" id="KW-0547">Nucleotide-binding</keyword>